<reference evidence="5" key="1">
    <citation type="submission" date="2024-06" db="EMBL/GenBank/DDBJ databases">
        <title>Multi-omics analyses provide insights into the biosynthesis of the anticancer antibiotic pleurotin in Hohenbuehelia grisea.</title>
        <authorList>
            <person name="Weaver J.A."/>
            <person name="Alberti F."/>
        </authorList>
    </citation>
    <scope>NUCLEOTIDE SEQUENCE [LARGE SCALE GENOMIC DNA]</scope>
    <source>
        <strain evidence="5">T-177</strain>
    </source>
</reference>
<dbReference type="InterPro" id="IPR045339">
    <property type="entry name" value="DUF6534"/>
</dbReference>
<dbReference type="PANTHER" id="PTHR40465">
    <property type="entry name" value="CHROMOSOME 1, WHOLE GENOME SHOTGUN SEQUENCE"/>
    <property type="match status" value="1"/>
</dbReference>
<dbReference type="PANTHER" id="PTHR40465:SF1">
    <property type="entry name" value="DUF6534 DOMAIN-CONTAINING PROTEIN"/>
    <property type="match status" value="1"/>
</dbReference>
<gene>
    <name evidence="4" type="ORF">HGRIS_005365</name>
</gene>
<sequence>MTRYTFNVQTGVSSGVSVYLGFTQYASTVFSIGTHANLVARQVHILIVDFSRKILLSWASPPALCSFSSRGALRFSQVASGPSFRSAFSLSLVARKQKTGFTQTDHVIDRIIRFTVQTGVLQAICAILNLVLFVGIPNDGTHFIFNFILSKLFTNSLLSSLNSRASWTTKDPSAQLSSNSNKGSSSTSYQLRPRARTSHFGNKSQQDATVEVYLQEHVDLHVSPLDDLSMNRGLDMKTDLDLDAGVVDLDPAHRV</sequence>
<keyword evidence="5" id="KW-1185">Reference proteome</keyword>
<evidence type="ECO:0000313" key="5">
    <source>
        <dbReference type="Proteomes" id="UP001556367"/>
    </source>
</evidence>
<accession>A0ABR3JEZ7</accession>
<feature type="compositionally biased region" description="Low complexity" evidence="1">
    <location>
        <begin position="173"/>
        <end position="188"/>
    </location>
</feature>
<keyword evidence="2" id="KW-0812">Transmembrane</keyword>
<name>A0ABR3JEZ7_9AGAR</name>
<dbReference type="Pfam" id="PF20152">
    <property type="entry name" value="DUF6534"/>
    <property type="match status" value="1"/>
</dbReference>
<comment type="caution">
    <text evidence="4">The sequence shown here is derived from an EMBL/GenBank/DDBJ whole genome shotgun (WGS) entry which is preliminary data.</text>
</comment>
<keyword evidence="2" id="KW-0472">Membrane</keyword>
<evidence type="ECO:0000256" key="2">
    <source>
        <dbReference type="SAM" id="Phobius"/>
    </source>
</evidence>
<feature type="transmembrane region" description="Helical" evidence="2">
    <location>
        <begin position="119"/>
        <end position="137"/>
    </location>
</feature>
<dbReference type="Proteomes" id="UP001556367">
    <property type="component" value="Unassembled WGS sequence"/>
</dbReference>
<evidence type="ECO:0000256" key="1">
    <source>
        <dbReference type="SAM" id="MobiDB-lite"/>
    </source>
</evidence>
<keyword evidence="2" id="KW-1133">Transmembrane helix</keyword>
<feature type="region of interest" description="Disordered" evidence="1">
    <location>
        <begin position="170"/>
        <end position="204"/>
    </location>
</feature>
<feature type="domain" description="DUF6534" evidence="3">
    <location>
        <begin position="88"/>
        <end position="166"/>
    </location>
</feature>
<proteinExistence type="predicted"/>
<evidence type="ECO:0000259" key="3">
    <source>
        <dbReference type="Pfam" id="PF20152"/>
    </source>
</evidence>
<protein>
    <recommendedName>
        <fullName evidence="3">DUF6534 domain-containing protein</fullName>
    </recommendedName>
</protein>
<dbReference type="EMBL" id="JASNQZ010000008">
    <property type="protein sequence ID" value="KAL0954237.1"/>
    <property type="molecule type" value="Genomic_DNA"/>
</dbReference>
<evidence type="ECO:0000313" key="4">
    <source>
        <dbReference type="EMBL" id="KAL0954237.1"/>
    </source>
</evidence>
<organism evidence="4 5">
    <name type="scientific">Hohenbuehelia grisea</name>
    <dbReference type="NCBI Taxonomy" id="104357"/>
    <lineage>
        <taxon>Eukaryota</taxon>
        <taxon>Fungi</taxon>
        <taxon>Dikarya</taxon>
        <taxon>Basidiomycota</taxon>
        <taxon>Agaricomycotina</taxon>
        <taxon>Agaricomycetes</taxon>
        <taxon>Agaricomycetidae</taxon>
        <taxon>Agaricales</taxon>
        <taxon>Pleurotineae</taxon>
        <taxon>Pleurotaceae</taxon>
        <taxon>Hohenbuehelia</taxon>
    </lineage>
</organism>